<dbReference type="Pfam" id="PF13975">
    <property type="entry name" value="gag-asp_proteas"/>
    <property type="match status" value="1"/>
</dbReference>
<dbReference type="PANTHER" id="PTHR24559">
    <property type="entry name" value="TRANSPOSON TY3-I GAG-POL POLYPROTEIN"/>
    <property type="match status" value="1"/>
</dbReference>
<dbReference type="InterPro" id="IPR001969">
    <property type="entry name" value="Aspartic_peptidase_AS"/>
</dbReference>
<evidence type="ECO:0000256" key="1">
    <source>
        <dbReference type="SAM" id="MobiDB-lite"/>
    </source>
</evidence>
<accession>A0AAW2YC08</accession>
<dbReference type="CDD" id="cd00303">
    <property type="entry name" value="retropepsin_like"/>
    <property type="match status" value="1"/>
</dbReference>
<dbReference type="CDD" id="cd01647">
    <property type="entry name" value="RT_LTR"/>
    <property type="match status" value="1"/>
</dbReference>
<feature type="region of interest" description="Disordered" evidence="1">
    <location>
        <begin position="263"/>
        <end position="285"/>
    </location>
</feature>
<dbReference type="EMBL" id="JACGWN010000001">
    <property type="protein sequence ID" value="KAL0462997.1"/>
    <property type="molecule type" value="Genomic_DNA"/>
</dbReference>
<feature type="domain" description="Retrotransposon gag" evidence="3">
    <location>
        <begin position="101"/>
        <end position="194"/>
    </location>
</feature>
<dbReference type="InterPro" id="IPR000477">
    <property type="entry name" value="RT_dom"/>
</dbReference>
<gene>
    <name evidence="4" type="ORF">Slati_0187300</name>
</gene>
<dbReference type="SUPFAM" id="SSF50630">
    <property type="entry name" value="Acid proteases"/>
    <property type="match status" value="1"/>
</dbReference>
<proteinExistence type="predicted"/>
<dbReference type="Pfam" id="PF03732">
    <property type="entry name" value="Retrotrans_gag"/>
    <property type="match status" value="1"/>
</dbReference>
<dbReference type="GO" id="GO:0006508">
    <property type="term" value="P:proteolysis"/>
    <property type="evidence" value="ECO:0007669"/>
    <property type="project" value="InterPro"/>
</dbReference>
<evidence type="ECO:0000259" key="3">
    <source>
        <dbReference type="Pfam" id="PF03732"/>
    </source>
</evidence>
<evidence type="ECO:0000313" key="4">
    <source>
        <dbReference type="EMBL" id="KAL0462997.1"/>
    </source>
</evidence>
<dbReference type="SUPFAM" id="SSF56672">
    <property type="entry name" value="DNA/RNA polymerases"/>
    <property type="match status" value="1"/>
</dbReference>
<evidence type="ECO:0000259" key="2">
    <source>
        <dbReference type="Pfam" id="PF00078"/>
    </source>
</evidence>
<dbReference type="Gene3D" id="3.10.10.10">
    <property type="entry name" value="HIV Type 1 Reverse Transcriptase, subunit A, domain 1"/>
    <property type="match status" value="2"/>
</dbReference>
<dbReference type="InterPro" id="IPR043502">
    <property type="entry name" value="DNA/RNA_pol_sf"/>
</dbReference>
<dbReference type="Gene3D" id="2.40.70.10">
    <property type="entry name" value="Acid Proteases"/>
    <property type="match status" value="1"/>
</dbReference>
<name>A0AAW2YC08_9LAMI</name>
<reference evidence="4" key="1">
    <citation type="submission" date="2020-06" db="EMBL/GenBank/DDBJ databases">
        <authorList>
            <person name="Li T."/>
            <person name="Hu X."/>
            <person name="Zhang T."/>
            <person name="Song X."/>
            <person name="Zhang H."/>
            <person name="Dai N."/>
            <person name="Sheng W."/>
            <person name="Hou X."/>
            <person name="Wei L."/>
        </authorList>
    </citation>
    <scope>NUCLEOTIDE SEQUENCE</scope>
    <source>
        <strain evidence="4">KEN1</strain>
        <tissue evidence="4">Leaf</tissue>
    </source>
</reference>
<dbReference type="AlphaFoldDB" id="A0AAW2YC08"/>
<dbReference type="FunFam" id="3.30.70.270:FF:000003">
    <property type="entry name" value="Transposon Ty3-G Gag-Pol polyprotein"/>
    <property type="match status" value="1"/>
</dbReference>
<feature type="region of interest" description="Disordered" evidence="1">
    <location>
        <begin position="198"/>
        <end position="233"/>
    </location>
</feature>
<dbReference type="InterPro" id="IPR043128">
    <property type="entry name" value="Rev_trsase/Diguanyl_cyclase"/>
</dbReference>
<sequence length="732" mass="81632">MGPRRGAGSQSSAARMPGQEPESPRRAASPSERAVEPEDENSRLRETVMNLEEKVSSLESEIAMLSSDLEDCRHVTQELASALEYFLAANVEDEARKVSTATMYLTGDAKLWWRTKYAEIQANQVRLDTWALLREAIREQFFPENVEYNARRALRKLEHSGSVRDYVKSFSALMLDIRDMSEKDKLFTFMEGLKTVGASNSNRGGGDRKRSTGGSSVRNKPQENRQGAPQKSSGCFLCDGPHRYRDCPKKQLLNALATFTDKASPAKPVEPQASASGVNDSEEDEDNLGAISQWCNTLSHQVAAKKTVPPRAGKTAPALTGNHPEEEAQPRNPRKKGLMFVDVKIHGKPIRAMIDTGATHNYLASAEVERLGLVLEKGVGRVKAINSAAQPIAGVAKSVLIKVGPFEGKTNLSVVVMDDFKLILGLEFLRDTRTAVLPHVDSLMMMGTKPCVIPTLAGRTGEKNLSAMQFEKGCKRSEPSYLCTRFDEIEEASGPIPGVVKKLLREFEDVMPDELPRKLPPKRTVDHEIELVPGTKPPARAPYRMSQPELVELRQLKEMLESGIIKPAKSPYGARSYFRRRPTAPYVRIKEGDEAKTTVVTRYGAFEFLVMPFGLTNAPATFSTLMNQVLHGFLDEFVVVYLDDIVVYSRTLAEHVEHLRQVLTRLREHELYAKVSKCSFAQETISFLGHIVERGCIRMDPKKVQAIEEWQPPSDVHDLRSFSVWRTIIGVL</sequence>
<feature type="region of interest" description="Disordered" evidence="1">
    <location>
        <begin position="305"/>
        <end position="335"/>
    </location>
</feature>
<feature type="compositionally biased region" description="Basic and acidic residues" evidence="1">
    <location>
        <begin position="33"/>
        <end position="42"/>
    </location>
</feature>
<dbReference type="PANTHER" id="PTHR24559:SF436">
    <property type="entry name" value="RNA-DIRECTED DNA POLYMERASE HOMOLOG"/>
    <property type="match status" value="1"/>
</dbReference>
<dbReference type="PROSITE" id="PS00141">
    <property type="entry name" value="ASP_PROTEASE"/>
    <property type="match status" value="1"/>
</dbReference>
<dbReference type="InterPro" id="IPR021109">
    <property type="entry name" value="Peptidase_aspartic_dom_sf"/>
</dbReference>
<dbReference type="InterPro" id="IPR053134">
    <property type="entry name" value="RNA-dir_DNA_polymerase"/>
</dbReference>
<protein>
    <submittedName>
        <fullName evidence="4">Retrovirus-related Pol polyprotein from transposon</fullName>
    </submittedName>
</protein>
<dbReference type="InterPro" id="IPR005162">
    <property type="entry name" value="Retrotrans_gag_dom"/>
</dbReference>
<dbReference type="Pfam" id="PF00078">
    <property type="entry name" value="RVT_1"/>
    <property type="match status" value="1"/>
</dbReference>
<feature type="compositionally biased region" description="Polar residues" evidence="1">
    <location>
        <begin position="212"/>
        <end position="233"/>
    </location>
</feature>
<organism evidence="4">
    <name type="scientific">Sesamum latifolium</name>
    <dbReference type="NCBI Taxonomy" id="2727402"/>
    <lineage>
        <taxon>Eukaryota</taxon>
        <taxon>Viridiplantae</taxon>
        <taxon>Streptophyta</taxon>
        <taxon>Embryophyta</taxon>
        <taxon>Tracheophyta</taxon>
        <taxon>Spermatophyta</taxon>
        <taxon>Magnoliopsida</taxon>
        <taxon>eudicotyledons</taxon>
        <taxon>Gunneridae</taxon>
        <taxon>Pentapetalae</taxon>
        <taxon>asterids</taxon>
        <taxon>lamiids</taxon>
        <taxon>Lamiales</taxon>
        <taxon>Pedaliaceae</taxon>
        <taxon>Sesamum</taxon>
    </lineage>
</organism>
<feature type="domain" description="Reverse transcriptase" evidence="2">
    <location>
        <begin position="588"/>
        <end position="691"/>
    </location>
</feature>
<dbReference type="GO" id="GO:0004190">
    <property type="term" value="F:aspartic-type endopeptidase activity"/>
    <property type="evidence" value="ECO:0007669"/>
    <property type="project" value="InterPro"/>
</dbReference>
<dbReference type="Gene3D" id="3.30.70.270">
    <property type="match status" value="1"/>
</dbReference>
<reference evidence="4" key="2">
    <citation type="journal article" date="2024" name="Plant">
        <title>Genomic evolution and insights into agronomic trait innovations of Sesamum species.</title>
        <authorList>
            <person name="Miao H."/>
            <person name="Wang L."/>
            <person name="Qu L."/>
            <person name="Liu H."/>
            <person name="Sun Y."/>
            <person name="Le M."/>
            <person name="Wang Q."/>
            <person name="Wei S."/>
            <person name="Zheng Y."/>
            <person name="Lin W."/>
            <person name="Duan Y."/>
            <person name="Cao H."/>
            <person name="Xiong S."/>
            <person name="Wang X."/>
            <person name="Wei L."/>
            <person name="Li C."/>
            <person name="Ma Q."/>
            <person name="Ju M."/>
            <person name="Zhao R."/>
            <person name="Li G."/>
            <person name="Mu C."/>
            <person name="Tian Q."/>
            <person name="Mei H."/>
            <person name="Zhang T."/>
            <person name="Gao T."/>
            <person name="Zhang H."/>
        </authorList>
    </citation>
    <scope>NUCLEOTIDE SEQUENCE</scope>
    <source>
        <strain evidence="4">KEN1</strain>
    </source>
</reference>
<comment type="caution">
    <text evidence="4">The sequence shown here is derived from an EMBL/GenBank/DDBJ whole genome shotgun (WGS) entry which is preliminary data.</text>
</comment>
<feature type="region of interest" description="Disordered" evidence="1">
    <location>
        <begin position="1"/>
        <end position="42"/>
    </location>
</feature>